<proteinExistence type="predicted"/>
<dbReference type="AlphaFoldDB" id="A1VLE9"/>
<dbReference type="Proteomes" id="UP000000644">
    <property type="component" value="Chromosome"/>
</dbReference>
<sequence>MTAPFAGQLPGSAGNGAIRVWLKSAAYTTRVLLSADGADPWVNAAQYLAYFSQAHALLKPDVAVVEVGDLYDSWSQRHGGLAGSLGNRRRPATALRKLLEPEGAKAVLTEVIVAVLAYLRGQTPLVLAMPSPRHWLHHANRLAGLPETALDPDTVEDGAMYLADLIRSVSTLPISGLLLEERPGDSAFGPVDLERYRSVINVARHYRWSLASRLPSGIQMPADAMAGFDAVIAKPGVYAGALPLGLDISEAFATGEALPALGAGQFHFAQIVPGQRPEAVLDTVARLRAARA</sequence>
<evidence type="ECO:0000313" key="2">
    <source>
        <dbReference type="Proteomes" id="UP000000644"/>
    </source>
</evidence>
<dbReference type="RefSeq" id="WP_011800570.1">
    <property type="nucleotide sequence ID" value="NC_008781.1"/>
</dbReference>
<dbReference type="EMBL" id="CP000529">
    <property type="protein sequence ID" value="ABM36477.1"/>
    <property type="molecule type" value="Genomic_DNA"/>
</dbReference>
<dbReference type="STRING" id="365044.Pnap_1161"/>
<name>A1VLE9_POLNA</name>
<dbReference type="OrthoDB" id="9130284at2"/>
<organism evidence="1 2">
    <name type="scientific">Polaromonas naphthalenivorans (strain CJ2)</name>
    <dbReference type="NCBI Taxonomy" id="365044"/>
    <lineage>
        <taxon>Bacteria</taxon>
        <taxon>Pseudomonadati</taxon>
        <taxon>Pseudomonadota</taxon>
        <taxon>Betaproteobacteria</taxon>
        <taxon>Burkholderiales</taxon>
        <taxon>Comamonadaceae</taxon>
        <taxon>Polaromonas</taxon>
    </lineage>
</organism>
<evidence type="ECO:0000313" key="1">
    <source>
        <dbReference type="EMBL" id="ABM36477.1"/>
    </source>
</evidence>
<accession>A1VLE9</accession>
<dbReference type="eggNOG" id="ENOG502ZA8Z">
    <property type="taxonomic scope" value="Bacteria"/>
</dbReference>
<dbReference type="KEGG" id="pna:Pnap_1161"/>
<keyword evidence="2" id="KW-1185">Reference proteome</keyword>
<dbReference type="HOGENOM" id="CLU_1030045_0_0_4"/>
<gene>
    <name evidence="1" type="ordered locus">Pnap_1161</name>
</gene>
<protein>
    <submittedName>
        <fullName evidence="1">Uncharacterized protein</fullName>
    </submittedName>
</protein>
<reference evidence="2" key="1">
    <citation type="journal article" date="2009" name="Environ. Microbiol.">
        <title>The genome of Polaromonas naphthalenivorans strain CJ2, isolated from coal tar-contaminated sediment, reveals physiological and metabolic versatility and evolution through extensive horizontal gene transfer.</title>
        <authorList>
            <person name="Yagi J.M."/>
            <person name="Sims D."/>
            <person name="Brettin T."/>
            <person name="Bruce D."/>
            <person name="Madsen E.L."/>
        </authorList>
    </citation>
    <scope>NUCLEOTIDE SEQUENCE [LARGE SCALE GENOMIC DNA]</scope>
    <source>
        <strain evidence="2">CJ2</strain>
    </source>
</reference>